<proteinExistence type="predicted"/>
<evidence type="ECO:0000256" key="1">
    <source>
        <dbReference type="SAM" id="MobiDB-lite"/>
    </source>
</evidence>
<protein>
    <submittedName>
        <fullName evidence="2">Uncharacterized protein</fullName>
    </submittedName>
</protein>
<sequence>MYQVTTPVEEFNGQVAGVWFVNGEATTDNEGAIAYFRRHNYDVTPLDAEQDDDSPPGDSGTTSPDGPQATKPAGRPRSKG</sequence>
<organism evidence="2 3">
    <name type="scientific">Streptomyces niveiscabiei</name>
    <dbReference type="NCBI Taxonomy" id="164115"/>
    <lineage>
        <taxon>Bacteria</taxon>
        <taxon>Bacillati</taxon>
        <taxon>Actinomycetota</taxon>
        <taxon>Actinomycetes</taxon>
        <taxon>Kitasatosporales</taxon>
        <taxon>Streptomycetaceae</taxon>
        <taxon>Streptomyces</taxon>
    </lineage>
</organism>
<gene>
    <name evidence="2" type="ORF">ACKI18_35145</name>
</gene>
<name>A0ABW9I0M0_9ACTN</name>
<feature type="region of interest" description="Disordered" evidence="1">
    <location>
        <begin position="44"/>
        <end position="80"/>
    </location>
</feature>
<evidence type="ECO:0000313" key="2">
    <source>
        <dbReference type="EMBL" id="MFM9613910.1"/>
    </source>
</evidence>
<reference evidence="2 3" key="1">
    <citation type="submission" date="2024-12" db="EMBL/GenBank/DDBJ databases">
        <title>Forecasting of Potato common scab and diversities of Pathogenic streptomyces spp. in china.</title>
        <authorList>
            <person name="Handique U."/>
            <person name="Wu J."/>
        </authorList>
    </citation>
    <scope>NUCLEOTIDE SEQUENCE [LARGE SCALE GENOMIC DNA]</scope>
    <source>
        <strain evidence="2 3">ZRIMU1530</strain>
    </source>
</reference>
<evidence type="ECO:0000313" key="3">
    <source>
        <dbReference type="Proteomes" id="UP001631957"/>
    </source>
</evidence>
<dbReference type="EMBL" id="JBJVNI010000023">
    <property type="protein sequence ID" value="MFM9613910.1"/>
    <property type="molecule type" value="Genomic_DNA"/>
</dbReference>
<keyword evidence="3" id="KW-1185">Reference proteome</keyword>
<dbReference type="RefSeq" id="WP_409122783.1">
    <property type="nucleotide sequence ID" value="NZ_JBJVNI010000023.1"/>
</dbReference>
<dbReference type="Proteomes" id="UP001631957">
    <property type="component" value="Unassembled WGS sequence"/>
</dbReference>
<accession>A0ABW9I0M0</accession>
<comment type="caution">
    <text evidence="2">The sequence shown here is derived from an EMBL/GenBank/DDBJ whole genome shotgun (WGS) entry which is preliminary data.</text>
</comment>